<dbReference type="EMBL" id="LOED01000035">
    <property type="protein sequence ID" value="KXG74974.1"/>
    <property type="molecule type" value="Genomic_DNA"/>
</dbReference>
<dbReference type="PROSITE" id="PS51109">
    <property type="entry name" value="G5"/>
    <property type="match status" value="1"/>
</dbReference>
<accession>A0A140L349</accession>
<organism evidence="3 4">
    <name type="scientific">Fervidicola ferrireducens</name>
    <dbReference type="NCBI Taxonomy" id="520764"/>
    <lineage>
        <taxon>Bacteria</taxon>
        <taxon>Bacillati</taxon>
        <taxon>Bacillota</taxon>
        <taxon>Clostridia</taxon>
        <taxon>Thermosediminibacterales</taxon>
        <taxon>Thermosediminibacteraceae</taxon>
        <taxon>Fervidicola</taxon>
    </lineage>
</organism>
<dbReference type="PANTHER" id="PTHR39160:SF4">
    <property type="entry name" value="RESUSCITATION-PROMOTING FACTOR RPFB"/>
    <property type="match status" value="1"/>
</dbReference>
<dbReference type="InterPro" id="IPR051933">
    <property type="entry name" value="Resuscitation_pf_RpfB"/>
</dbReference>
<dbReference type="InterPro" id="IPR010611">
    <property type="entry name" value="3D_dom"/>
</dbReference>
<dbReference type="Proteomes" id="UP000070427">
    <property type="component" value="Unassembled WGS sequence"/>
</dbReference>
<dbReference type="FunCoup" id="A0A140L349">
    <property type="interactions" value="7"/>
</dbReference>
<dbReference type="STRING" id="520764.AN618_20990"/>
<dbReference type="GO" id="GO:0009254">
    <property type="term" value="P:peptidoglycan turnover"/>
    <property type="evidence" value="ECO:0007669"/>
    <property type="project" value="InterPro"/>
</dbReference>
<dbReference type="Gene3D" id="2.40.40.10">
    <property type="entry name" value="RlpA-like domain"/>
    <property type="match status" value="1"/>
</dbReference>
<dbReference type="Pfam" id="PF06725">
    <property type="entry name" value="3D"/>
    <property type="match status" value="1"/>
</dbReference>
<name>A0A140L349_9FIRM</name>
<dbReference type="GO" id="GO:0019867">
    <property type="term" value="C:outer membrane"/>
    <property type="evidence" value="ECO:0007669"/>
    <property type="project" value="InterPro"/>
</dbReference>
<dbReference type="InParanoid" id="A0A140L349"/>
<dbReference type="SUPFAM" id="SSF50685">
    <property type="entry name" value="Barwin-like endoglucanases"/>
    <property type="match status" value="1"/>
</dbReference>
<protein>
    <submittedName>
        <fullName evidence="3">Cell wall-binding protein YocH</fullName>
    </submittedName>
</protein>
<keyword evidence="4" id="KW-1185">Reference proteome</keyword>
<dbReference type="RefSeq" id="WP_187694921.1">
    <property type="nucleotide sequence ID" value="NZ_LOED01000035.1"/>
</dbReference>
<proteinExistence type="predicted"/>
<reference evidence="3 4" key="1">
    <citation type="submission" date="2015-12" db="EMBL/GenBank/DDBJ databases">
        <title>Draft genome sequnece of Fervidicola ferrireducens strain Y170.</title>
        <authorList>
            <person name="Patel B.K."/>
        </authorList>
    </citation>
    <scope>NUCLEOTIDE SEQUENCE [LARGE SCALE GENOMIC DNA]</scope>
    <source>
        <strain evidence="3 4">Y170</strain>
    </source>
</reference>
<dbReference type="PANTHER" id="PTHR39160">
    <property type="entry name" value="CELL WALL-BINDING PROTEIN YOCH"/>
    <property type="match status" value="1"/>
</dbReference>
<dbReference type="InterPro" id="IPR036908">
    <property type="entry name" value="RlpA-like_sf"/>
</dbReference>
<dbReference type="Pfam" id="PF03990">
    <property type="entry name" value="DUF348"/>
    <property type="match status" value="2"/>
</dbReference>
<feature type="domain" description="G5" evidence="2">
    <location>
        <begin position="140"/>
        <end position="219"/>
    </location>
</feature>
<evidence type="ECO:0000313" key="3">
    <source>
        <dbReference type="EMBL" id="KXG74974.1"/>
    </source>
</evidence>
<dbReference type="InterPro" id="IPR007137">
    <property type="entry name" value="DUF348"/>
</dbReference>
<dbReference type="AlphaFoldDB" id="A0A140L349"/>
<keyword evidence="1" id="KW-0732">Signal</keyword>
<dbReference type="GO" id="GO:0004553">
    <property type="term" value="F:hydrolase activity, hydrolyzing O-glycosyl compounds"/>
    <property type="evidence" value="ECO:0007669"/>
    <property type="project" value="InterPro"/>
</dbReference>
<evidence type="ECO:0000259" key="2">
    <source>
        <dbReference type="PROSITE" id="PS51109"/>
    </source>
</evidence>
<evidence type="ECO:0000256" key="1">
    <source>
        <dbReference type="ARBA" id="ARBA00022729"/>
    </source>
</evidence>
<comment type="caution">
    <text evidence="3">The sequence shown here is derived from an EMBL/GenBank/DDBJ whole genome shotgun (WGS) entry which is preliminary data.</text>
</comment>
<dbReference type="SMART" id="SM01208">
    <property type="entry name" value="G5"/>
    <property type="match status" value="1"/>
</dbReference>
<dbReference type="Gene3D" id="2.20.230.10">
    <property type="entry name" value="Resuscitation-promoting factor rpfb"/>
    <property type="match status" value="1"/>
</dbReference>
<dbReference type="CDD" id="cd22786">
    <property type="entry name" value="DPBB_YuiC-like"/>
    <property type="match status" value="1"/>
</dbReference>
<dbReference type="InterPro" id="IPR011098">
    <property type="entry name" value="G5_dom"/>
</dbReference>
<sequence>MQTKTRLWVITLVAAAGISLALWGHHSREKNVTIVDAGKKIEVKTYKSTVEDLLKEKNISVSENDVVIPDASSKLTDGCVIQIKRAFDVKITADGKEFAIKTQPDTVENIVKRAGIKLNEKDRVEPSKATYVESPVAIKVVRVEEKVIEELRKIPYKRVSRVDYDLPIGQTKLVQKGQDGQEKVVTKIRLEDGKVVEKSTEKVAIKPAVPEIVVKGGLMVASRGGVEFEYTRKLRMLATAYTHTGSRTATGTVPRVGVVAVDPDVIPLGSRLYVEGYGFVRAEDTGSAIQGNRIDIFVETEALARRFGRRWVDVYILKK</sequence>
<evidence type="ECO:0000313" key="4">
    <source>
        <dbReference type="Proteomes" id="UP000070427"/>
    </source>
</evidence>
<gene>
    <name evidence="3" type="primary">yocH</name>
    <name evidence="3" type="ORF">AN618_20990</name>
</gene>
<dbReference type="PATRIC" id="fig|520764.3.peg.2244"/>
<dbReference type="Pfam" id="PF07501">
    <property type="entry name" value="G5"/>
    <property type="match status" value="1"/>
</dbReference>